<reference evidence="1" key="2">
    <citation type="submission" date="2020-11" db="EMBL/GenBank/DDBJ databases">
        <authorList>
            <person name="McCartney M.A."/>
            <person name="Auch B."/>
            <person name="Kono T."/>
            <person name="Mallez S."/>
            <person name="Becker A."/>
            <person name="Gohl D.M."/>
            <person name="Silverstein K.A.T."/>
            <person name="Koren S."/>
            <person name="Bechman K.B."/>
            <person name="Herman A."/>
            <person name="Abrahante J.E."/>
            <person name="Garbe J."/>
        </authorList>
    </citation>
    <scope>NUCLEOTIDE SEQUENCE</scope>
    <source>
        <strain evidence="1">Duluth1</strain>
        <tissue evidence="1">Whole animal</tissue>
    </source>
</reference>
<dbReference type="InterPro" id="IPR036179">
    <property type="entry name" value="Ig-like_dom_sf"/>
</dbReference>
<proteinExistence type="predicted"/>
<gene>
    <name evidence="1" type="ORF">DPMN_081639</name>
</gene>
<accession>A0A9D3Y908</accession>
<name>A0A9D3Y908_DREPO</name>
<sequence length="112" mass="12552">MLSELNFTTTLHSTVILSFTVISNPEPQPSDYVWKKCDVEESIGHLQCFSLVDEGHLNVSIVDLTSNLTISDFIQHDIGRYVLTVQNGVCDAWNQTFLVVIKGIQYVSSIFS</sequence>
<dbReference type="CDD" id="cd00096">
    <property type="entry name" value="Ig"/>
    <property type="match status" value="1"/>
</dbReference>
<protein>
    <submittedName>
        <fullName evidence="1">Uncharacterized protein</fullName>
    </submittedName>
</protein>
<organism evidence="1 2">
    <name type="scientific">Dreissena polymorpha</name>
    <name type="common">Zebra mussel</name>
    <name type="synonym">Mytilus polymorpha</name>
    <dbReference type="NCBI Taxonomy" id="45954"/>
    <lineage>
        <taxon>Eukaryota</taxon>
        <taxon>Metazoa</taxon>
        <taxon>Spiralia</taxon>
        <taxon>Lophotrochozoa</taxon>
        <taxon>Mollusca</taxon>
        <taxon>Bivalvia</taxon>
        <taxon>Autobranchia</taxon>
        <taxon>Heteroconchia</taxon>
        <taxon>Euheterodonta</taxon>
        <taxon>Imparidentia</taxon>
        <taxon>Neoheterodontei</taxon>
        <taxon>Myida</taxon>
        <taxon>Dreissenoidea</taxon>
        <taxon>Dreissenidae</taxon>
        <taxon>Dreissena</taxon>
    </lineage>
</organism>
<dbReference type="AlphaFoldDB" id="A0A9D3Y908"/>
<dbReference type="SUPFAM" id="SSF48726">
    <property type="entry name" value="Immunoglobulin"/>
    <property type="match status" value="1"/>
</dbReference>
<dbReference type="Proteomes" id="UP000828390">
    <property type="component" value="Unassembled WGS sequence"/>
</dbReference>
<evidence type="ECO:0000313" key="2">
    <source>
        <dbReference type="Proteomes" id="UP000828390"/>
    </source>
</evidence>
<dbReference type="InterPro" id="IPR013783">
    <property type="entry name" value="Ig-like_fold"/>
</dbReference>
<keyword evidence="2" id="KW-1185">Reference proteome</keyword>
<dbReference type="EMBL" id="JAIWYP010000016">
    <property type="protein sequence ID" value="KAH3694199.1"/>
    <property type="molecule type" value="Genomic_DNA"/>
</dbReference>
<dbReference type="Gene3D" id="2.60.40.10">
    <property type="entry name" value="Immunoglobulins"/>
    <property type="match status" value="1"/>
</dbReference>
<comment type="caution">
    <text evidence="1">The sequence shown here is derived from an EMBL/GenBank/DDBJ whole genome shotgun (WGS) entry which is preliminary data.</text>
</comment>
<evidence type="ECO:0000313" key="1">
    <source>
        <dbReference type="EMBL" id="KAH3694199.1"/>
    </source>
</evidence>
<reference evidence="1" key="1">
    <citation type="journal article" date="2019" name="bioRxiv">
        <title>The Genome of the Zebra Mussel, Dreissena polymorpha: A Resource for Invasive Species Research.</title>
        <authorList>
            <person name="McCartney M.A."/>
            <person name="Auch B."/>
            <person name="Kono T."/>
            <person name="Mallez S."/>
            <person name="Zhang Y."/>
            <person name="Obille A."/>
            <person name="Becker A."/>
            <person name="Abrahante J.E."/>
            <person name="Garbe J."/>
            <person name="Badalamenti J.P."/>
            <person name="Herman A."/>
            <person name="Mangelson H."/>
            <person name="Liachko I."/>
            <person name="Sullivan S."/>
            <person name="Sone E.D."/>
            <person name="Koren S."/>
            <person name="Silverstein K.A.T."/>
            <person name="Beckman K.B."/>
            <person name="Gohl D.M."/>
        </authorList>
    </citation>
    <scope>NUCLEOTIDE SEQUENCE</scope>
    <source>
        <strain evidence="1">Duluth1</strain>
        <tissue evidence="1">Whole animal</tissue>
    </source>
</reference>